<feature type="binding site" evidence="10">
    <location>
        <position position="126"/>
    </location>
    <ligand>
        <name>FAD</name>
        <dbReference type="ChEBI" id="CHEBI:57692"/>
    </ligand>
</feature>
<dbReference type="GO" id="GO:0000166">
    <property type="term" value="F:nucleotide binding"/>
    <property type="evidence" value="ECO:0007669"/>
    <property type="project" value="UniProtKB-KW"/>
</dbReference>
<name>W0UX12_9BURK</name>
<dbReference type="InterPro" id="IPR029041">
    <property type="entry name" value="FAD-linked_oxidoreductase-like"/>
</dbReference>
<proteinExistence type="predicted"/>
<dbReference type="AlphaFoldDB" id="W0UX12"/>
<gene>
    <name evidence="12" type="ORF">GJA_363</name>
</gene>
<evidence type="ECO:0000256" key="3">
    <source>
        <dbReference type="ARBA" id="ARBA00022630"/>
    </source>
</evidence>
<evidence type="ECO:0000256" key="9">
    <source>
        <dbReference type="PIRSR" id="PIRSR000196-1"/>
    </source>
</evidence>
<evidence type="ECO:0000256" key="1">
    <source>
        <dbReference type="ARBA" id="ARBA00004739"/>
    </source>
</evidence>
<dbReference type="eggNOG" id="COG0506">
    <property type="taxonomic scope" value="Bacteria"/>
</dbReference>
<evidence type="ECO:0000256" key="10">
    <source>
        <dbReference type="PIRSR" id="PIRSR000196-2"/>
    </source>
</evidence>
<keyword evidence="3" id="KW-0285">Flavoprotein</keyword>
<dbReference type="UniPathway" id="UPA00261">
    <property type="reaction ID" value="UER00373"/>
</dbReference>
<dbReference type="Gene3D" id="3.20.20.220">
    <property type="match status" value="1"/>
</dbReference>
<evidence type="ECO:0000313" key="12">
    <source>
        <dbReference type="EMBL" id="CDG81024.1"/>
    </source>
</evidence>
<dbReference type="HOGENOM" id="CLU_061158_0_0_4"/>
<evidence type="ECO:0000313" key="13">
    <source>
        <dbReference type="Proteomes" id="UP000027604"/>
    </source>
</evidence>
<reference evidence="12 13" key="1">
    <citation type="journal article" date="2015" name="Genome Announc.">
        <title>Genome Sequence of Mushroom Soft-Rot Pathogen Janthinobacterium agaricidamnosum.</title>
        <authorList>
            <person name="Graupner K."/>
            <person name="Lackner G."/>
            <person name="Hertweck C."/>
        </authorList>
    </citation>
    <scope>NUCLEOTIDE SEQUENCE [LARGE SCALE GENOMIC DNA]</scope>
    <source>
        <strain evidence="13">NBRC 102515 / DSM 9628</strain>
    </source>
</reference>
<comment type="pathway">
    <text evidence="1">Amino-acid degradation; L-proline degradation into L-glutamate; L-glutamate from L-proline: step 1/2.</text>
</comment>
<keyword evidence="5 10" id="KW-0274">FAD</keyword>
<dbReference type="InterPro" id="IPR008219">
    <property type="entry name" value="PRODH_bac_arc"/>
</dbReference>
<dbReference type="GO" id="GO:0010133">
    <property type="term" value="P:L-proline catabolic process to L-glutamate"/>
    <property type="evidence" value="ECO:0007669"/>
    <property type="project" value="UniProtKB-UniPathway"/>
</dbReference>
<feature type="binding site" evidence="10">
    <location>
        <position position="154"/>
    </location>
    <ligand>
        <name>FAD</name>
        <dbReference type="ChEBI" id="CHEBI:57692"/>
    </ligand>
</feature>
<feature type="binding site" evidence="9">
    <location>
        <position position="284"/>
    </location>
    <ligand>
        <name>substrate</name>
    </ligand>
</feature>
<comment type="cofactor">
    <cofactor evidence="10">
        <name>FAD</name>
        <dbReference type="ChEBI" id="CHEBI:57692"/>
    </cofactor>
    <text evidence="10">Binds 1 FAD per subunit.</text>
</comment>
<dbReference type="PANTHER" id="PTHR13914">
    <property type="entry name" value="PROLINE OXIDASE"/>
    <property type="match status" value="1"/>
</dbReference>
<keyword evidence="6" id="KW-0560">Oxidoreductase</keyword>
<accession>W0UX12</accession>
<dbReference type="PIRSF" id="PIRSF000196">
    <property type="entry name" value="Pro_dehydrog"/>
    <property type="match status" value="1"/>
</dbReference>
<dbReference type="PATRIC" id="fig|1349767.4.peg.2074"/>
<keyword evidence="13" id="KW-1185">Reference proteome</keyword>
<evidence type="ECO:0000256" key="8">
    <source>
        <dbReference type="ARBA" id="ARBA00048779"/>
    </source>
</evidence>
<feature type="binding site" evidence="9">
    <location>
        <position position="283"/>
    </location>
    <ligand>
        <name>substrate</name>
    </ligand>
</feature>
<dbReference type="SUPFAM" id="SSF51730">
    <property type="entry name" value="FAD-linked oxidoreductase"/>
    <property type="match status" value="1"/>
</dbReference>
<dbReference type="STRING" id="1349767.GJA_363"/>
<feature type="domain" description="Proline dehydrogenase" evidence="11">
    <location>
        <begin position="36"/>
        <end position="296"/>
    </location>
</feature>
<dbReference type="RefSeq" id="WP_038488101.1">
    <property type="nucleotide sequence ID" value="NZ_BCTH01000023.1"/>
</dbReference>
<keyword evidence="4 10" id="KW-0547">Nucleotide-binding</keyword>
<feature type="binding site" evidence="10">
    <location>
        <begin position="221"/>
        <end position="222"/>
    </location>
    <ligand>
        <name>FAD</name>
        <dbReference type="ChEBI" id="CHEBI:57692"/>
    </ligand>
</feature>
<dbReference type="InterPro" id="IPR002872">
    <property type="entry name" value="Proline_DH_dom"/>
</dbReference>
<evidence type="ECO:0000256" key="6">
    <source>
        <dbReference type="ARBA" id="ARBA00023002"/>
    </source>
</evidence>
<comment type="catalytic activity">
    <reaction evidence="8">
        <text>L-proline + a quinone = (S)-1-pyrroline-5-carboxylate + a quinol + H(+)</text>
        <dbReference type="Rhea" id="RHEA:23784"/>
        <dbReference type="ChEBI" id="CHEBI:15378"/>
        <dbReference type="ChEBI" id="CHEBI:17388"/>
        <dbReference type="ChEBI" id="CHEBI:24646"/>
        <dbReference type="ChEBI" id="CHEBI:60039"/>
        <dbReference type="ChEBI" id="CHEBI:132124"/>
        <dbReference type="EC" id="1.5.5.2"/>
    </reaction>
</comment>
<evidence type="ECO:0000259" key="11">
    <source>
        <dbReference type="Pfam" id="PF01619"/>
    </source>
</evidence>
<dbReference type="GO" id="GO:0004657">
    <property type="term" value="F:proline dehydrogenase activity"/>
    <property type="evidence" value="ECO:0007669"/>
    <property type="project" value="UniProtKB-EC"/>
</dbReference>
<dbReference type="EMBL" id="HG322949">
    <property type="protein sequence ID" value="CDG81024.1"/>
    <property type="molecule type" value="Genomic_DNA"/>
</dbReference>
<dbReference type="PANTHER" id="PTHR13914:SF0">
    <property type="entry name" value="PROLINE DEHYDROGENASE 1, MITOCHONDRIAL"/>
    <property type="match status" value="1"/>
</dbReference>
<dbReference type="KEGG" id="jag:GJA_363"/>
<evidence type="ECO:0000256" key="5">
    <source>
        <dbReference type="ARBA" id="ARBA00022827"/>
    </source>
</evidence>
<evidence type="ECO:0000256" key="2">
    <source>
        <dbReference type="ARBA" id="ARBA00012695"/>
    </source>
</evidence>
<sequence>MQFFNTLLARAIPWLPRAAIHAISRRYIAGDTLADALARVRRLNAEGFRVTLDVLGETVSALRQADATAMEYIDMLEAIAADGLQATVSIKPSALGLLLDTAHCERLVRRILASAQAHGNCVCIDMEDVRCTQLEIDLFLRLQRDHDNVSLALQAYLQRTYQDIEILASTGSSLRICKGIYVEERRHLVDLAWHDRRAINAHYLNHVARCFDAGSFVAIATHDAALAGQVIALARSKGIDRTRFEFQLLLGVCEPLRDRLRDLGYSVCIYVPFGADWYGYSTRRLKENPAIAGHVARALIGFRDRQE</sequence>
<dbReference type="Pfam" id="PF01619">
    <property type="entry name" value="Pro_dh"/>
    <property type="match status" value="1"/>
</dbReference>
<organism evidence="12 13">
    <name type="scientific">Janthinobacterium agaricidamnosum NBRC 102515 = DSM 9628</name>
    <dbReference type="NCBI Taxonomy" id="1349767"/>
    <lineage>
        <taxon>Bacteria</taxon>
        <taxon>Pseudomonadati</taxon>
        <taxon>Pseudomonadota</taxon>
        <taxon>Betaproteobacteria</taxon>
        <taxon>Burkholderiales</taxon>
        <taxon>Oxalobacteraceae</taxon>
        <taxon>Janthinobacterium</taxon>
    </lineage>
</organism>
<dbReference type="InterPro" id="IPR015659">
    <property type="entry name" value="Proline_oxidase"/>
</dbReference>
<dbReference type="Proteomes" id="UP000027604">
    <property type="component" value="Chromosome I"/>
</dbReference>
<feature type="binding site" evidence="9">
    <location>
        <position position="91"/>
    </location>
    <ligand>
        <name>substrate</name>
    </ligand>
</feature>
<dbReference type="OrthoDB" id="9773461at2"/>
<protein>
    <recommendedName>
        <fullName evidence="2">proline dehydrogenase</fullName>
        <ecNumber evidence="2">1.5.5.2</ecNumber>
    </recommendedName>
</protein>
<dbReference type="EC" id="1.5.5.2" evidence="2"/>
<keyword evidence="7" id="KW-0642">Proline metabolism</keyword>
<evidence type="ECO:0000256" key="4">
    <source>
        <dbReference type="ARBA" id="ARBA00022741"/>
    </source>
</evidence>
<evidence type="ECO:0000256" key="7">
    <source>
        <dbReference type="ARBA" id="ARBA00023062"/>
    </source>
</evidence>